<dbReference type="RefSeq" id="WP_379661006.1">
    <property type="nucleotide sequence ID" value="NZ_JBHUDG010000002.1"/>
</dbReference>
<dbReference type="InterPro" id="IPR033738">
    <property type="entry name" value="AsnB_N"/>
</dbReference>
<name>A0ABW4I9A7_9SPHI</name>
<keyword evidence="5" id="KW-0067">ATP-binding</keyword>
<dbReference type="PANTHER" id="PTHR43284:SF1">
    <property type="entry name" value="ASPARAGINE SYNTHETASE"/>
    <property type="match status" value="1"/>
</dbReference>
<evidence type="ECO:0000313" key="9">
    <source>
        <dbReference type="EMBL" id="MFD1628622.1"/>
    </source>
</evidence>
<evidence type="ECO:0000256" key="6">
    <source>
        <dbReference type="ARBA" id="ARBA00022962"/>
    </source>
</evidence>
<organism evidence="9 10">
    <name type="scientific">Pseudopedobacter beijingensis</name>
    <dbReference type="NCBI Taxonomy" id="1207056"/>
    <lineage>
        <taxon>Bacteria</taxon>
        <taxon>Pseudomonadati</taxon>
        <taxon>Bacteroidota</taxon>
        <taxon>Sphingobacteriia</taxon>
        <taxon>Sphingobacteriales</taxon>
        <taxon>Sphingobacteriaceae</taxon>
        <taxon>Pseudopedobacter</taxon>
    </lineage>
</organism>
<accession>A0ABW4I9A7</accession>
<evidence type="ECO:0000256" key="2">
    <source>
        <dbReference type="ARBA" id="ARBA00005752"/>
    </source>
</evidence>
<evidence type="ECO:0000259" key="8">
    <source>
        <dbReference type="PROSITE" id="PS51278"/>
    </source>
</evidence>
<gene>
    <name evidence="9" type="primary">asnB</name>
    <name evidence="9" type="ORF">ACFSAH_01970</name>
</gene>
<evidence type="ECO:0000256" key="5">
    <source>
        <dbReference type="ARBA" id="ARBA00022840"/>
    </source>
</evidence>
<dbReference type="CDD" id="cd01991">
    <property type="entry name" value="Asn_synthase_B_C"/>
    <property type="match status" value="1"/>
</dbReference>
<dbReference type="Pfam" id="PF13537">
    <property type="entry name" value="GATase_7"/>
    <property type="match status" value="1"/>
</dbReference>
<dbReference type="NCBIfam" id="TIGR01536">
    <property type="entry name" value="asn_synth_AEB"/>
    <property type="match status" value="1"/>
</dbReference>
<comment type="catalytic activity">
    <reaction evidence="7">
        <text>L-aspartate + L-glutamine + ATP + H2O = L-asparagine + L-glutamate + AMP + diphosphate + H(+)</text>
        <dbReference type="Rhea" id="RHEA:12228"/>
        <dbReference type="ChEBI" id="CHEBI:15377"/>
        <dbReference type="ChEBI" id="CHEBI:15378"/>
        <dbReference type="ChEBI" id="CHEBI:29985"/>
        <dbReference type="ChEBI" id="CHEBI:29991"/>
        <dbReference type="ChEBI" id="CHEBI:30616"/>
        <dbReference type="ChEBI" id="CHEBI:33019"/>
        <dbReference type="ChEBI" id="CHEBI:58048"/>
        <dbReference type="ChEBI" id="CHEBI:58359"/>
        <dbReference type="ChEBI" id="CHEBI:456215"/>
        <dbReference type="EC" id="6.3.5.4"/>
    </reaction>
</comment>
<dbReference type="Gene3D" id="3.40.50.620">
    <property type="entry name" value="HUPs"/>
    <property type="match status" value="1"/>
</dbReference>
<dbReference type="Gene3D" id="3.60.20.10">
    <property type="entry name" value="Glutamine Phosphoribosylpyrophosphate, subunit 1, domain 1"/>
    <property type="match status" value="1"/>
</dbReference>
<dbReference type="InterPro" id="IPR017932">
    <property type="entry name" value="GATase_2_dom"/>
</dbReference>
<dbReference type="InterPro" id="IPR051786">
    <property type="entry name" value="ASN_synthetase/amidase"/>
</dbReference>
<dbReference type="SUPFAM" id="SSF56235">
    <property type="entry name" value="N-terminal nucleophile aminohydrolases (Ntn hydrolases)"/>
    <property type="match status" value="1"/>
</dbReference>
<evidence type="ECO:0000313" key="10">
    <source>
        <dbReference type="Proteomes" id="UP001597118"/>
    </source>
</evidence>
<comment type="pathway">
    <text evidence="1">Amino-acid biosynthesis; L-asparagine biosynthesis; L-asparagine from L-aspartate (L-Gln route): step 1/1.</text>
</comment>
<evidence type="ECO:0000256" key="7">
    <source>
        <dbReference type="ARBA" id="ARBA00048741"/>
    </source>
</evidence>
<dbReference type="PROSITE" id="PS51278">
    <property type="entry name" value="GATASE_TYPE_2"/>
    <property type="match status" value="1"/>
</dbReference>
<keyword evidence="9" id="KW-0436">Ligase</keyword>
<dbReference type="GO" id="GO:0004066">
    <property type="term" value="F:asparagine synthase (glutamine-hydrolyzing) activity"/>
    <property type="evidence" value="ECO:0007669"/>
    <property type="project" value="UniProtKB-EC"/>
</dbReference>
<dbReference type="SUPFAM" id="SSF52402">
    <property type="entry name" value="Adenine nucleotide alpha hydrolases-like"/>
    <property type="match status" value="1"/>
</dbReference>
<comment type="similarity">
    <text evidence="2">Belongs to the asparagine synthetase family.</text>
</comment>
<evidence type="ECO:0000256" key="4">
    <source>
        <dbReference type="ARBA" id="ARBA00022741"/>
    </source>
</evidence>
<dbReference type="InterPro" id="IPR014729">
    <property type="entry name" value="Rossmann-like_a/b/a_fold"/>
</dbReference>
<sequence>MCRIAGIISPSHYSDSIKKHISSMTEIQKHGGPDGEGVYFDAEAGLAFGHRRLSLLDLSDLGRQPMSTADENYTIVFNGEIYNFIEIRNELKAHGFSFISQSDTEVVLKAYIAWGTRSFSKLRGMFAFAIYDKANNEVILVRDSQGVKPLYYYLQNDQLIFASEVKAFKDLPIKLTDNPDWPVYFLSFGHLPEPVTTYSEVNMLPKGHYLRYHTLTHKTIPYSSYIQEESFGDLSSISITEAQQLVDELLDKAIRQQLVADAPIGVFLSGGIDSSLLALQASKYQRENLITVSLHFPEAQFSEKSFQQLISDKLPGQHISQEITHKDFETYFDEIVENMDQPGVDGINSWFVSKAASNTGLKAVLSGVGADELFGGYPSFQRISKIPIMRMAAPLAQLIAKLTGKDALQRVTYLQNRSHSAYEYLFLRGFFTPIQLQQYFGMSNKSIQNSIAHLAEPHSPAIPAYNGKRASWYELNYFMQNQLLKDADTMSMQHGLEIRVPFLDESLVTLVKNLPADILYKKGLPAKHLLIGAFQGILPREIWDRPKMGFTFPFQQWIKRHPRYLELKEKYRSTPKFSFFEAYDRDQIHWSKIMSLMVLEKFHA</sequence>
<dbReference type="PANTHER" id="PTHR43284">
    <property type="entry name" value="ASPARAGINE SYNTHETASE (GLUTAMINE-HYDROLYZING)"/>
    <property type="match status" value="1"/>
</dbReference>
<dbReference type="InterPro" id="IPR029055">
    <property type="entry name" value="Ntn_hydrolases_N"/>
</dbReference>
<proteinExistence type="inferred from homology"/>
<dbReference type="Proteomes" id="UP001597118">
    <property type="component" value="Unassembled WGS sequence"/>
</dbReference>
<dbReference type="PIRSF" id="PIRSF001589">
    <property type="entry name" value="Asn_synthetase_glu-h"/>
    <property type="match status" value="1"/>
</dbReference>
<dbReference type="EMBL" id="JBHUDG010000002">
    <property type="protein sequence ID" value="MFD1628622.1"/>
    <property type="molecule type" value="Genomic_DNA"/>
</dbReference>
<feature type="domain" description="Glutamine amidotransferase type-2" evidence="8">
    <location>
        <begin position="2"/>
        <end position="215"/>
    </location>
</feature>
<dbReference type="CDD" id="cd00712">
    <property type="entry name" value="AsnB"/>
    <property type="match status" value="1"/>
</dbReference>
<evidence type="ECO:0000256" key="3">
    <source>
        <dbReference type="ARBA" id="ARBA00012737"/>
    </source>
</evidence>
<dbReference type="Pfam" id="PF00733">
    <property type="entry name" value="Asn_synthase"/>
    <property type="match status" value="1"/>
</dbReference>
<protein>
    <recommendedName>
        <fullName evidence="3">asparagine synthase (glutamine-hydrolyzing)</fullName>
        <ecNumber evidence="3">6.3.5.4</ecNumber>
    </recommendedName>
</protein>
<comment type="caution">
    <text evidence="9">The sequence shown here is derived from an EMBL/GenBank/DDBJ whole genome shotgun (WGS) entry which is preliminary data.</text>
</comment>
<reference evidence="10" key="1">
    <citation type="journal article" date="2019" name="Int. J. Syst. Evol. Microbiol.">
        <title>The Global Catalogue of Microorganisms (GCM) 10K type strain sequencing project: providing services to taxonomists for standard genome sequencing and annotation.</title>
        <authorList>
            <consortium name="The Broad Institute Genomics Platform"/>
            <consortium name="The Broad Institute Genome Sequencing Center for Infectious Disease"/>
            <person name="Wu L."/>
            <person name="Ma J."/>
        </authorList>
    </citation>
    <scope>NUCLEOTIDE SEQUENCE [LARGE SCALE GENOMIC DNA]</scope>
    <source>
        <strain evidence="10">CCUG 53762</strain>
    </source>
</reference>
<keyword evidence="6" id="KW-0315">Glutamine amidotransferase</keyword>
<evidence type="ECO:0000256" key="1">
    <source>
        <dbReference type="ARBA" id="ARBA00005187"/>
    </source>
</evidence>
<dbReference type="EC" id="6.3.5.4" evidence="3"/>
<dbReference type="InterPro" id="IPR001962">
    <property type="entry name" value="Asn_synthase"/>
</dbReference>
<dbReference type="InterPro" id="IPR006426">
    <property type="entry name" value="Asn_synth_AEB"/>
</dbReference>
<keyword evidence="10" id="KW-1185">Reference proteome</keyword>
<keyword evidence="4" id="KW-0547">Nucleotide-binding</keyword>